<evidence type="ECO:0000313" key="3">
    <source>
        <dbReference type="Proteomes" id="UP001300745"/>
    </source>
</evidence>
<reference evidence="2 3" key="1">
    <citation type="submission" date="2022-11" db="EMBL/GenBank/DDBJ databases">
        <title>Mycobacterium sp. nov.</title>
        <authorList>
            <person name="Papic B."/>
            <person name="Spicic S."/>
            <person name="Duvnjak S."/>
        </authorList>
    </citation>
    <scope>NUCLEOTIDE SEQUENCE [LARGE SCALE GENOMIC DNA]</scope>
    <source>
        <strain evidence="2 3">CVI_P4</strain>
    </source>
</reference>
<dbReference type="EMBL" id="JAPJDO010000041">
    <property type="protein sequence ID" value="MCX2940507.1"/>
    <property type="molecule type" value="Genomic_DNA"/>
</dbReference>
<dbReference type="NCBIfam" id="NF002938">
    <property type="entry name" value="PRK03592.1"/>
    <property type="match status" value="1"/>
</dbReference>
<dbReference type="SUPFAM" id="SSF53474">
    <property type="entry name" value="alpha/beta-Hydrolases"/>
    <property type="match status" value="1"/>
</dbReference>
<evidence type="ECO:0000259" key="1">
    <source>
        <dbReference type="Pfam" id="PF00561"/>
    </source>
</evidence>
<organism evidence="2 3">
    <name type="scientific">Mycobacterium pinniadriaticum</name>
    <dbReference type="NCBI Taxonomy" id="2994102"/>
    <lineage>
        <taxon>Bacteria</taxon>
        <taxon>Bacillati</taxon>
        <taxon>Actinomycetota</taxon>
        <taxon>Actinomycetes</taxon>
        <taxon>Mycobacteriales</taxon>
        <taxon>Mycobacteriaceae</taxon>
        <taxon>Mycobacterium</taxon>
    </lineage>
</organism>
<dbReference type="InterPro" id="IPR050266">
    <property type="entry name" value="AB_hydrolase_sf"/>
</dbReference>
<dbReference type="RefSeq" id="WP_266000350.1">
    <property type="nucleotide sequence ID" value="NZ_JAPJDN010000041.1"/>
</dbReference>
<dbReference type="GO" id="GO:0018786">
    <property type="term" value="F:haloalkane dehalogenase activity"/>
    <property type="evidence" value="ECO:0007669"/>
    <property type="project" value="UniProtKB-EC"/>
</dbReference>
<proteinExistence type="predicted"/>
<feature type="domain" description="AB hydrolase-1" evidence="1">
    <location>
        <begin position="34"/>
        <end position="277"/>
    </location>
</feature>
<gene>
    <name evidence="2" type="ORF">ORI27_27825</name>
</gene>
<comment type="caution">
    <text evidence="2">The sequence shown here is derived from an EMBL/GenBank/DDBJ whole genome shotgun (WGS) entry which is preliminary data.</text>
</comment>
<dbReference type="InterPro" id="IPR029058">
    <property type="entry name" value="AB_hydrolase_fold"/>
</dbReference>
<dbReference type="Proteomes" id="UP001300745">
    <property type="component" value="Unassembled WGS sequence"/>
</dbReference>
<dbReference type="EC" id="3.8.1.5" evidence="2"/>
<sequence>MTDGPTAGQPEPVKRTVAVLDSVMSYREVGEGDPVLFLHGNPMSSYLWRNIMPWVQDLGRCIAPDLIGMGDSGRLDADPYRYVTHRRYLDAFCAELAIDDRVVIVGHDWGGALGFDWASRHPDAVRGIAYGETLVHPSVGDEPPERADLIRFCRSDEGEKTVLHSDFILDVFLKASVLTPMPAEVEQEYRRPWVSLGESRRPTLTWVQEVPLLGQPSDVYEAIGNYASWLASSPVPKLLIVTTEGQLTGVNLEFCRNWPNQTEVRVEAKHFFQEDAPDAVGGALRDWLLSLQ</sequence>
<dbReference type="Pfam" id="PF00561">
    <property type="entry name" value="Abhydrolase_1"/>
    <property type="match status" value="1"/>
</dbReference>
<keyword evidence="3" id="KW-1185">Reference proteome</keyword>
<protein>
    <submittedName>
        <fullName evidence="2">Haloalkane dehalogenase</fullName>
        <ecNumber evidence="2">3.8.1.5</ecNumber>
    </submittedName>
</protein>
<evidence type="ECO:0000313" key="2">
    <source>
        <dbReference type="EMBL" id="MCX2940507.1"/>
    </source>
</evidence>
<dbReference type="InterPro" id="IPR000639">
    <property type="entry name" value="Epox_hydrolase-like"/>
</dbReference>
<dbReference type="InterPro" id="IPR000073">
    <property type="entry name" value="AB_hydrolase_1"/>
</dbReference>
<accession>A0ABT3SNY8</accession>
<dbReference type="PANTHER" id="PTHR43798">
    <property type="entry name" value="MONOACYLGLYCEROL LIPASE"/>
    <property type="match status" value="1"/>
</dbReference>
<keyword evidence="2" id="KW-0378">Hydrolase</keyword>
<dbReference type="Gene3D" id="3.40.50.1820">
    <property type="entry name" value="alpha/beta hydrolase"/>
    <property type="match status" value="1"/>
</dbReference>
<dbReference type="PANTHER" id="PTHR43798:SF24">
    <property type="entry name" value="CIS-3-ALKYL-4-ALKYLOXETAN-2-ONE DECARBOXYLASE"/>
    <property type="match status" value="1"/>
</dbReference>
<name>A0ABT3SNY8_9MYCO</name>
<dbReference type="PRINTS" id="PR00412">
    <property type="entry name" value="EPOXHYDRLASE"/>
</dbReference>